<dbReference type="Proteomes" id="UP000095192">
    <property type="component" value="Unassembled WGS sequence"/>
</dbReference>
<sequence>MAEIAGEYGGCTLSAHLLPGGSYLMLWSMSRPIIDAFESLSVIPILRNSWGASRVYIKTVEQVLEP</sequence>
<comment type="caution">
    <text evidence="1">The sequence shown here is derived from an EMBL/GenBank/DDBJ whole genome shotgun (WGS) entry which is preliminary data.</text>
</comment>
<keyword evidence="2" id="KW-1185">Reference proteome</keyword>
<evidence type="ECO:0000313" key="2">
    <source>
        <dbReference type="Proteomes" id="UP000095192"/>
    </source>
</evidence>
<dbReference type="VEuPathDB" id="ToxoDB:cyc_06368"/>
<accession>A0A1D3D2Y1</accession>
<gene>
    <name evidence="1" type="ORF">cyc_06368</name>
</gene>
<dbReference type="AlphaFoldDB" id="A0A1D3D2Y1"/>
<dbReference type="InParanoid" id="A0A1D3D2Y1"/>
<organism evidence="1 2">
    <name type="scientific">Cyclospora cayetanensis</name>
    <dbReference type="NCBI Taxonomy" id="88456"/>
    <lineage>
        <taxon>Eukaryota</taxon>
        <taxon>Sar</taxon>
        <taxon>Alveolata</taxon>
        <taxon>Apicomplexa</taxon>
        <taxon>Conoidasida</taxon>
        <taxon>Coccidia</taxon>
        <taxon>Eucoccidiorida</taxon>
        <taxon>Eimeriorina</taxon>
        <taxon>Eimeriidae</taxon>
        <taxon>Cyclospora</taxon>
    </lineage>
</organism>
<reference evidence="1 2" key="1">
    <citation type="journal article" date="2016" name="BMC Genomics">
        <title>Comparative genomics reveals Cyclospora cayetanensis possesses coccidia-like metabolism and invasion components but unique surface antigens.</title>
        <authorList>
            <person name="Liu S."/>
            <person name="Wang L."/>
            <person name="Zheng H."/>
            <person name="Xu Z."/>
            <person name="Roellig D.M."/>
            <person name="Li N."/>
            <person name="Frace M.A."/>
            <person name="Tang K."/>
            <person name="Arrowood M.J."/>
            <person name="Moss D.M."/>
            <person name="Zhang L."/>
            <person name="Feng Y."/>
            <person name="Xiao L."/>
        </authorList>
    </citation>
    <scope>NUCLEOTIDE SEQUENCE [LARGE SCALE GENOMIC DNA]</scope>
    <source>
        <strain evidence="1 2">CHN_HEN01</strain>
    </source>
</reference>
<proteinExistence type="predicted"/>
<dbReference type="EMBL" id="JROU02000981">
    <property type="protein sequence ID" value="OEH77804.1"/>
    <property type="molecule type" value="Genomic_DNA"/>
</dbReference>
<protein>
    <submittedName>
        <fullName evidence="1">Uncharacterized protein</fullName>
    </submittedName>
</protein>
<evidence type="ECO:0000313" key="1">
    <source>
        <dbReference type="EMBL" id="OEH77804.1"/>
    </source>
</evidence>
<name>A0A1D3D2Y1_9EIME</name>